<feature type="transmembrane region" description="Helical" evidence="7">
    <location>
        <begin position="6"/>
        <end position="27"/>
    </location>
</feature>
<dbReference type="SMART" id="SM00900">
    <property type="entry name" value="FMN_bind"/>
    <property type="match status" value="1"/>
</dbReference>
<keyword evidence="6 7" id="KW-1133">Transmembrane helix</keyword>
<name>A0A1Y6CWV1_9GAMM</name>
<evidence type="ECO:0000259" key="8">
    <source>
        <dbReference type="SMART" id="SM00900"/>
    </source>
</evidence>
<keyword evidence="6 7" id="KW-0812">Transmembrane</keyword>
<comment type="subunit">
    <text evidence="6">The complex is composed of six subunits: RnfA, RnfB, RnfC, RnfD, RnfE and RnfG.</text>
</comment>
<keyword evidence="4 6" id="KW-0288">FMN</keyword>
<evidence type="ECO:0000256" key="6">
    <source>
        <dbReference type="HAMAP-Rule" id="MF_00479"/>
    </source>
</evidence>
<dbReference type="AlphaFoldDB" id="A0A1Y6CWV1"/>
<keyword evidence="1 6" id="KW-0813">Transport</keyword>
<dbReference type="OrthoDB" id="9784165at2"/>
<protein>
    <recommendedName>
        <fullName evidence="6">Ion-translocating oxidoreductase complex subunit G</fullName>
        <ecNumber evidence="6">7.-.-.-</ecNumber>
    </recommendedName>
    <alternativeName>
        <fullName evidence="6">Rnf electron transport complex subunit G</fullName>
    </alternativeName>
</protein>
<evidence type="ECO:0000313" key="10">
    <source>
        <dbReference type="Proteomes" id="UP000192923"/>
    </source>
</evidence>
<dbReference type="PANTHER" id="PTHR36118">
    <property type="entry name" value="ION-TRANSLOCATING OXIDOREDUCTASE COMPLEX SUBUNIT G"/>
    <property type="match status" value="1"/>
</dbReference>
<comment type="similarity">
    <text evidence="6">Belongs to the RnfG family.</text>
</comment>
<comment type="subcellular location">
    <subcellularLocation>
        <location evidence="6">Cell inner membrane</location>
        <topology evidence="6">Single-pass membrane protein</topology>
    </subcellularLocation>
</comment>
<dbReference type="InterPro" id="IPR007329">
    <property type="entry name" value="FMN-bd"/>
</dbReference>
<dbReference type="RefSeq" id="WP_085212353.1">
    <property type="nucleotide sequence ID" value="NZ_FXAM01000001.1"/>
</dbReference>
<feature type="modified residue" description="FMN phosphoryl threonine" evidence="6">
    <location>
        <position position="176"/>
    </location>
</feature>
<dbReference type="STRING" id="1760988.SAMN02949497_2053"/>
<keyword evidence="5 6" id="KW-0249">Electron transport</keyword>
<dbReference type="PANTHER" id="PTHR36118:SF1">
    <property type="entry name" value="ION-TRANSLOCATING OXIDOREDUCTASE COMPLEX SUBUNIT G"/>
    <property type="match status" value="1"/>
</dbReference>
<keyword evidence="6 7" id="KW-0472">Membrane</keyword>
<evidence type="ECO:0000313" key="9">
    <source>
        <dbReference type="EMBL" id="SMF94720.1"/>
    </source>
</evidence>
<dbReference type="Pfam" id="PF04205">
    <property type="entry name" value="FMN_bind"/>
    <property type="match status" value="1"/>
</dbReference>
<comment type="function">
    <text evidence="6">Part of a membrane-bound complex that couples electron transfer with translocation of ions across the membrane.</text>
</comment>
<evidence type="ECO:0000256" key="4">
    <source>
        <dbReference type="ARBA" id="ARBA00022643"/>
    </source>
</evidence>
<sequence>MTLPQPLYAAALLGVFSISGLGLVAWVHDHTQDRIAANERAALLQALEILVPPASFDNDILADTLTVEDTALDPRQAVTVYRARQHSQPVALVLSPTAADGYNGAIKLLVAIRADGVLAGVRVVAHRETPGLGDPIDADKSDWILGFTGRSLTDPPEPRWKVKRDGGAFDQFTGATITPRAVVNAVRRSLVFFGRNRARLFDATQGE</sequence>
<dbReference type="InterPro" id="IPR010209">
    <property type="entry name" value="Ion_transpt_RnfG/RsxG"/>
</dbReference>
<dbReference type="GO" id="GO:0022900">
    <property type="term" value="P:electron transport chain"/>
    <property type="evidence" value="ECO:0007669"/>
    <property type="project" value="UniProtKB-UniRule"/>
</dbReference>
<feature type="domain" description="FMN-binding" evidence="8">
    <location>
        <begin position="101"/>
        <end position="193"/>
    </location>
</feature>
<evidence type="ECO:0000256" key="1">
    <source>
        <dbReference type="ARBA" id="ARBA00022448"/>
    </source>
</evidence>
<organism evidence="9 10">
    <name type="scientific">Methylomagnum ishizawai</name>
    <dbReference type="NCBI Taxonomy" id="1760988"/>
    <lineage>
        <taxon>Bacteria</taxon>
        <taxon>Pseudomonadati</taxon>
        <taxon>Pseudomonadota</taxon>
        <taxon>Gammaproteobacteria</taxon>
        <taxon>Methylococcales</taxon>
        <taxon>Methylococcaceae</taxon>
        <taxon>Methylomagnum</taxon>
    </lineage>
</organism>
<evidence type="ECO:0000256" key="3">
    <source>
        <dbReference type="ARBA" id="ARBA00022630"/>
    </source>
</evidence>
<dbReference type="EC" id="7.-.-.-" evidence="6"/>
<keyword evidence="10" id="KW-1185">Reference proteome</keyword>
<dbReference type="EMBL" id="FXAM01000001">
    <property type="protein sequence ID" value="SMF94720.1"/>
    <property type="molecule type" value="Genomic_DNA"/>
</dbReference>
<dbReference type="Proteomes" id="UP000192923">
    <property type="component" value="Unassembled WGS sequence"/>
</dbReference>
<dbReference type="HAMAP" id="MF_00479">
    <property type="entry name" value="RsxG_RnfG"/>
    <property type="match status" value="1"/>
</dbReference>
<keyword evidence="2 6" id="KW-0597">Phosphoprotein</keyword>
<accession>A0A1Y6CWV1</accession>
<evidence type="ECO:0000256" key="7">
    <source>
        <dbReference type="SAM" id="Phobius"/>
    </source>
</evidence>
<evidence type="ECO:0000256" key="5">
    <source>
        <dbReference type="ARBA" id="ARBA00022982"/>
    </source>
</evidence>
<dbReference type="GO" id="GO:0009055">
    <property type="term" value="F:electron transfer activity"/>
    <property type="evidence" value="ECO:0007669"/>
    <property type="project" value="InterPro"/>
</dbReference>
<keyword evidence="6" id="KW-1278">Translocase</keyword>
<reference evidence="9 10" key="1">
    <citation type="submission" date="2016-12" db="EMBL/GenBank/DDBJ databases">
        <authorList>
            <person name="Song W.-J."/>
            <person name="Kurnit D.M."/>
        </authorList>
    </citation>
    <scope>NUCLEOTIDE SEQUENCE [LARGE SCALE GENOMIC DNA]</scope>
    <source>
        <strain evidence="9 10">175</strain>
    </source>
</reference>
<gene>
    <name evidence="6" type="primary">rnfG</name>
    <name evidence="9" type="ORF">SAMN02949497_2053</name>
</gene>
<proteinExistence type="inferred from homology"/>
<dbReference type="NCBIfam" id="NF002519">
    <property type="entry name" value="PRK01908.1"/>
    <property type="match status" value="1"/>
</dbReference>
<dbReference type="GO" id="GO:0005886">
    <property type="term" value="C:plasma membrane"/>
    <property type="evidence" value="ECO:0007669"/>
    <property type="project" value="UniProtKB-SubCell"/>
</dbReference>
<keyword evidence="3 6" id="KW-0285">Flavoprotein</keyword>
<dbReference type="GO" id="GO:0010181">
    <property type="term" value="F:FMN binding"/>
    <property type="evidence" value="ECO:0007669"/>
    <property type="project" value="InterPro"/>
</dbReference>
<keyword evidence="6" id="KW-1003">Cell membrane</keyword>
<dbReference type="PIRSF" id="PIRSF006091">
    <property type="entry name" value="E_trnsport_RnfG"/>
    <property type="match status" value="1"/>
</dbReference>
<dbReference type="NCBIfam" id="TIGR01947">
    <property type="entry name" value="rnfG"/>
    <property type="match status" value="1"/>
</dbReference>
<comment type="cofactor">
    <cofactor evidence="6">
        <name>FMN</name>
        <dbReference type="ChEBI" id="CHEBI:58210"/>
    </cofactor>
</comment>
<evidence type="ECO:0000256" key="2">
    <source>
        <dbReference type="ARBA" id="ARBA00022553"/>
    </source>
</evidence>
<keyword evidence="6" id="KW-0997">Cell inner membrane</keyword>